<protein>
    <recommendedName>
        <fullName evidence="4">PPPDE domain-containing protein</fullName>
    </recommendedName>
</protein>
<reference evidence="5" key="1">
    <citation type="submission" date="2022-10" db="EMBL/GenBank/DDBJ databases">
        <authorList>
            <person name="Chen Y."/>
            <person name="Dougan E. K."/>
            <person name="Chan C."/>
            <person name="Rhodes N."/>
            <person name="Thang M."/>
        </authorList>
    </citation>
    <scope>NUCLEOTIDE SEQUENCE</scope>
</reference>
<dbReference type="PANTHER" id="PTHR12378">
    <property type="entry name" value="DESUMOYLATING ISOPEPTIDASE"/>
    <property type="match status" value="1"/>
</dbReference>
<keyword evidence="3" id="KW-0378">Hydrolase</keyword>
<feature type="domain" description="PPPDE" evidence="4">
    <location>
        <begin position="51"/>
        <end position="157"/>
    </location>
</feature>
<dbReference type="InterPro" id="IPR008580">
    <property type="entry name" value="PPPDE_dom"/>
</dbReference>
<evidence type="ECO:0000313" key="6">
    <source>
        <dbReference type="EMBL" id="CAL1146876.1"/>
    </source>
</evidence>
<dbReference type="GO" id="GO:0006508">
    <property type="term" value="P:proteolysis"/>
    <property type="evidence" value="ECO:0007669"/>
    <property type="project" value="UniProtKB-KW"/>
</dbReference>
<dbReference type="GO" id="GO:0070646">
    <property type="term" value="P:protein modification by small protein removal"/>
    <property type="evidence" value="ECO:0007669"/>
    <property type="project" value="TreeGrafter"/>
</dbReference>
<dbReference type="Gene3D" id="3.90.1720.30">
    <property type="entry name" value="PPPDE domains"/>
    <property type="match status" value="1"/>
</dbReference>
<proteinExistence type="inferred from homology"/>
<feature type="non-terminal residue" evidence="5">
    <location>
        <position position="157"/>
    </location>
</feature>
<organism evidence="5">
    <name type="scientific">Cladocopium goreaui</name>
    <dbReference type="NCBI Taxonomy" id="2562237"/>
    <lineage>
        <taxon>Eukaryota</taxon>
        <taxon>Sar</taxon>
        <taxon>Alveolata</taxon>
        <taxon>Dinophyceae</taxon>
        <taxon>Suessiales</taxon>
        <taxon>Symbiodiniaceae</taxon>
        <taxon>Cladocopium</taxon>
    </lineage>
</organism>
<sequence length="157" mass="17897">VQPCLTCDPCKSESESKKVNRSKRITLQKWMRRRQPFVPKPLPLTCPGSRHKVELVFSPLANMQGLLGYHSSVLIDGEEYYFTPSGIRCYPKLSSHKRMSVERVEVGKSVLGGTALLDALSKHFQPRTYDLLRKNCNNFTAAALLCWKANDRHIFKC</sequence>
<dbReference type="EMBL" id="CAMXCT010001840">
    <property type="protein sequence ID" value="CAI3993501.1"/>
    <property type="molecule type" value="Genomic_DNA"/>
</dbReference>
<accession>A0A9P1FZ49</accession>
<dbReference type="OrthoDB" id="423488at2759"/>
<keyword evidence="2" id="KW-0645">Protease</keyword>
<comment type="similarity">
    <text evidence="1">Belongs to the DeSI family.</text>
</comment>
<evidence type="ECO:0000256" key="1">
    <source>
        <dbReference type="ARBA" id="ARBA00008140"/>
    </source>
</evidence>
<evidence type="ECO:0000259" key="4">
    <source>
        <dbReference type="PROSITE" id="PS51858"/>
    </source>
</evidence>
<dbReference type="AlphaFoldDB" id="A0A9P1FZ49"/>
<dbReference type="PROSITE" id="PS51858">
    <property type="entry name" value="PPPDE"/>
    <property type="match status" value="1"/>
</dbReference>
<gene>
    <name evidence="5" type="ORF">C1SCF055_LOCUS20243</name>
</gene>
<comment type="caution">
    <text evidence="5">The sequence shown here is derived from an EMBL/GenBank/DDBJ whole genome shotgun (WGS) entry which is preliminary data.</text>
</comment>
<name>A0A9P1FZ49_9DINO</name>
<dbReference type="SMART" id="SM01179">
    <property type="entry name" value="DUF862"/>
    <property type="match status" value="1"/>
</dbReference>
<dbReference type="GO" id="GO:0008233">
    <property type="term" value="F:peptidase activity"/>
    <property type="evidence" value="ECO:0007669"/>
    <property type="project" value="UniProtKB-KW"/>
</dbReference>
<dbReference type="InterPro" id="IPR042266">
    <property type="entry name" value="PPPDE_sf"/>
</dbReference>
<reference evidence="6" key="2">
    <citation type="submission" date="2024-04" db="EMBL/GenBank/DDBJ databases">
        <authorList>
            <person name="Chen Y."/>
            <person name="Shah S."/>
            <person name="Dougan E. K."/>
            <person name="Thang M."/>
            <person name="Chan C."/>
        </authorList>
    </citation>
    <scope>NUCLEOTIDE SEQUENCE [LARGE SCALE GENOMIC DNA]</scope>
</reference>
<evidence type="ECO:0000256" key="2">
    <source>
        <dbReference type="ARBA" id="ARBA00022670"/>
    </source>
</evidence>
<evidence type="ECO:0000313" key="5">
    <source>
        <dbReference type="EMBL" id="CAI3993501.1"/>
    </source>
</evidence>
<evidence type="ECO:0000256" key="3">
    <source>
        <dbReference type="ARBA" id="ARBA00022801"/>
    </source>
</evidence>
<dbReference type="Pfam" id="PF05903">
    <property type="entry name" value="Peptidase_C97"/>
    <property type="match status" value="1"/>
</dbReference>
<dbReference type="EMBL" id="CAMXCT020001840">
    <property type="protein sequence ID" value="CAL1146876.1"/>
    <property type="molecule type" value="Genomic_DNA"/>
</dbReference>